<dbReference type="KEGG" id="clup:CLUP02_14786"/>
<sequence length="217" mass="23029">MRPAAGSASIRLFFYHQKNLSTAPVCFPTPGGGPPSAPVGHTPSSRPRHGHAPCCPPPAFASRASFRVCLCFCNPCLVAGYTFIFRAAVSCTGQVLWYEGLVGAREHKPLQACLRPVLACQGSSGHSALLSVPGHVPVCMTRRRQVTPLGLRSDGCWCVCECACACPRTMNSRRTEEENASQARSCRPTCHACSGFFGRASHSIPPSLFLAGPAAVT</sequence>
<organism evidence="1 2">
    <name type="scientific">Colletotrichum lupini</name>
    <dbReference type="NCBI Taxonomy" id="145971"/>
    <lineage>
        <taxon>Eukaryota</taxon>
        <taxon>Fungi</taxon>
        <taxon>Dikarya</taxon>
        <taxon>Ascomycota</taxon>
        <taxon>Pezizomycotina</taxon>
        <taxon>Sordariomycetes</taxon>
        <taxon>Hypocreomycetidae</taxon>
        <taxon>Glomerellales</taxon>
        <taxon>Glomerellaceae</taxon>
        <taxon>Colletotrichum</taxon>
        <taxon>Colletotrichum acutatum species complex</taxon>
    </lineage>
</organism>
<accession>A0A9Q8WNE3</accession>
<protein>
    <submittedName>
        <fullName evidence="1">Uncharacterized protein</fullName>
    </submittedName>
</protein>
<keyword evidence="2" id="KW-1185">Reference proteome</keyword>
<name>A0A9Q8WNE3_9PEZI</name>
<reference evidence="1" key="1">
    <citation type="journal article" date="2021" name="Mol. Plant Microbe Interact.">
        <title>Complete Genome Sequence of the Plant-Pathogenic Fungus Colletotrichum lupini.</title>
        <authorList>
            <person name="Baroncelli R."/>
            <person name="Pensec F."/>
            <person name="Da Lio D."/>
            <person name="Boufleur T."/>
            <person name="Vicente I."/>
            <person name="Sarrocco S."/>
            <person name="Picot A."/>
            <person name="Baraldi E."/>
            <person name="Sukno S."/>
            <person name="Thon M."/>
            <person name="Le Floch G."/>
        </authorList>
    </citation>
    <scope>NUCLEOTIDE SEQUENCE</scope>
    <source>
        <strain evidence="1">IMI 504893</strain>
    </source>
</reference>
<dbReference type="GeneID" id="73348722"/>
<evidence type="ECO:0000313" key="2">
    <source>
        <dbReference type="Proteomes" id="UP000830671"/>
    </source>
</evidence>
<dbReference type="EMBL" id="CP019480">
    <property type="protein sequence ID" value="UQC89257.1"/>
    <property type="molecule type" value="Genomic_DNA"/>
</dbReference>
<proteinExistence type="predicted"/>
<dbReference type="AlphaFoldDB" id="A0A9Q8WNE3"/>
<dbReference type="RefSeq" id="XP_049150858.1">
    <property type="nucleotide sequence ID" value="XM_049293712.1"/>
</dbReference>
<evidence type="ECO:0000313" key="1">
    <source>
        <dbReference type="EMBL" id="UQC89257.1"/>
    </source>
</evidence>
<dbReference type="Proteomes" id="UP000830671">
    <property type="component" value="Chromosome 8"/>
</dbReference>
<gene>
    <name evidence="1" type="ORF">CLUP02_14786</name>
</gene>